<dbReference type="Pfam" id="PF01841">
    <property type="entry name" value="Transglut_core"/>
    <property type="match status" value="1"/>
</dbReference>
<proteinExistence type="predicted"/>
<evidence type="ECO:0000259" key="1">
    <source>
        <dbReference type="SMART" id="SM00460"/>
    </source>
</evidence>
<evidence type="ECO:0000313" key="3">
    <source>
        <dbReference type="Proteomes" id="UP000552883"/>
    </source>
</evidence>
<dbReference type="PANTHER" id="PTHR33490">
    <property type="entry name" value="BLR5614 PROTEIN-RELATED"/>
    <property type="match status" value="1"/>
</dbReference>
<accession>A0A840XKK7</accession>
<dbReference type="InterPro" id="IPR038765">
    <property type="entry name" value="Papain-like_cys_pep_sf"/>
</dbReference>
<dbReference type="RefSeq" id="WP_165879012.1">
    <property type="nucleotide sequence ID" value="NZ_BAAANZ010000008.1"/>
</dbReference>
<keyword evidence="2" id="KW-0645">Protease</keyword>
<comment type="caution">
    <text evidence="2">The sequence shown here is derived from an EMBL/GenBank/DDBJ whole genome shotgun (WGS) entry which is preliminary data.</text>
</comment>
<dbReference type="SUPFAM" id="SSF54001">
    <property type="entry name" value="Cysteine proteinases"/>
    <property type="match status" value="1"/>
</dbReference>
<keyword evidence="2" id="KW-0378">Hydrolase</keyword>
<keyword evidence="3" id="KW-1185">Reference proteome</keyword>
<name>A0A840XKK7_9MICO</name>
<dbReference type="SMART" id="SM00460">
    <property type="entry name" value="TGc"/>
    <property type="match status" value="1"/>
</dbReference>
<dbReference type="Proteomes" id="UP000552883">
    <property type="component" value="Unassembled WGS sequence"/>
</dbReference>
<feature type="domain" description="Transglutaminase-like" evidence="1">
    <location>
        <begin position="170"/>
        <end position="230"/>
    </location>
</feature>
<dbReference type="GO" id="GO:0008233">
    <property type="term" value="F:peptidase activity"/>
    <property type="evidence" value="ECO:0007669"/>
    <property type="project" value="UniProtKB-KW"/>
</dbReference>
<gene>
    <name evidence="2" type="ORF">BJ959_002312</name>
</gene>
<dbReference type="GO" id="GO:0006508">
    <property type="term" value="P:proteolysis"/>
    <property type="evidence" value="ECO:0007669"/>
    <property type="project" value="UniProtKB-KW"/>
</dbReference>
<dbReference type="PANTHER" id="PTHR33490:SF12">
    <property type="entry name" value="BLL5557 PROTEIN"/>
    <property type="match status" value="1"/>
</dbReference>
<sequence length="285" mass="29677">MSTVAPHAETAAAATLTRRVSSALEATLGEPTTIVLAVAVAHAPGLALQESLRVSLDGSPVGVIETIGPAGTRWHTAALPAGELAVRYEATARGRATPAAVQDAERILAVRPSRYVQSDELAGPLVDAAAVERLITLPPRARVAAARALTRELLTYTPGSTAPTDGLPEILETGQGVCRDFAHLLAGLLRATDLPARVVSVYAPELQPMDFHAVVETVVDDRWVVVDATGLAPRAGMLRIATGRDAADTAFLANDGSSLTLHRLLVHAEADAPLDEQVEALIALG</sequence>
<dbReference type="Gene3D" id="2.60.40.2250">
    <property type="match status" value="1"/>
</dbReference>
<dbReference type="InterPro" id="IPR002931">
    <property type="entry name" value="Transglutaminase-like"/>
</dbReference>
<organism evidence="2 3">
    <name type="scientific">Microcella frigidaquae</name>
    <dbReference type="NCBI Taxonomy" id="424758"/>
    <lineage>
        <taxon>Bacteria</taxon>
        <taxon>Bacillati</taxon>
        <taxon>Actinomycetota</taxon>
        <taxon>Actinomycetes</taxon>
        <taxon>Micrococcales</taxon>
        <taxon>Microbacteriaceae</taxon>
        <taxon>Microcella</taxon>
    </lineage>
</organism>
<dbReference type="AlphaFoldDB" id="A0A840XKK7"/>
<dbReference type="EMBL" id="JACHBS010000001">
    <property type="protein sequence ID" value="MBB5618816.1"/>
    <property type="molecule type" value="Genomic_DNA"/>
</dbReference>
<dbReference type="Gene3D" id="3.10.620.30">
    <property type="match status" value="1"/>
</dbReference>
<protein>
    <submittedName>
        <fullName evidence="2">Transglutaminase-like putative cysteine protease</fullName>
    </submittedName>
</protein>
<reference evidence="2 3" key="1">
    <citation type="submission" date="2020-08" db="EMBL/GenBank/DDBJ databases">
        <title>Sequencing the genomes of 1000 actinobacteria strains.</title>
        <authorList>
            <person name="Klenk H.-P."/>
        </authorList>
    </citation>
    <scope>NUCLEOTIDE SEQUENCE [LARGE SCALE GENOMIC DNA]</scope>
    <source>
        <strain evidence="2 3">DSM 23889</strain>
    </source>
</reference>
<evidence type="ECO:0000313" key="2">
    <source>
        <dbReference type="EMBL" id="MBB5618816.1"/>
    </source>
</evidence>